<comment type="caution">
    <text evidence="5">The sequence shown here is derived from an EMBL/GenBank/DDBJ whole genome shotgun (WGS) entry which is preliminary data.</text>
</comment>
<dbReference type="InterPro" id="IPR002645">
    <property type="entry name" value="STAS_dom"/>
</dbReference>
<comment type="similarity">
    <text evidence="1 2">Belongs to the anti-sigma-factor antagonist family.</text>
</comment>
<feature type="region of interest" description="Disordered" evidence="3">
    <location>
        <begin position="1"/>
        <end position="31"/>
    </location>
</feature>
<accession>A0ABT1HSK4</accession>
<evidence type="ECO:0000313" key="6">
    <source>
        <dbReference type="Proteomes" id="UP001205311"/>
    </source>
</evidence>
<dbReference type="InterPro" id="IPR003658">
    <property type="entry name" value="Anti-sigma_ant"/>
</dbReference>
<dbReference type="Proteomes" id="UP001205311">
    <property type="component" value="Unassembled WGS sequence"/>
</dbReference>
<dbReference type="Pfam" id="PF01740">
    <property type="entry name" value="STAS"/>
    <property type="match status" value="1"/>
</dbReference>
<reference evidence="5 6" key="1">
    <citation type="submission" date="2022-06" db="EMBL/GenBank/DDBJ databases">
        <title>Genomic Encyclopedia of Archaeal and Bacterial Type Strains, Phase II (KMG-II): from individual species to whole genera.</title>
        <authorList>
            <person name="Goeker M."/>
        </authorList>
    </citation>
    <scope>NUCLEOTIDE SEQUENCE [LARGE SCALE GENOMIC DNA]</scope>
    <source>
        <strain evidence="5 6">DSM 40477</strain>
    </source>
</reference>
<dbReference type="SUPFAM" id="SSF52091">
    <property type="entry name" value="SpoIIaa-like"/>
    <property type="match status" value="1"/>
</dbReference>
<proteinExistence type="inferred from homology"/>
<keyword evidence="6" id="KW-1185">Reference proteome</keyword>
<dbReference type="PANTHER" id="PTHR33495">
    <property type="entry name" value="ANTI-SIGMA FACTOR ANTAGONIST TM_1081-RELATED-RELATED"/>
    <property type="match status" value="1"/>
</dbReference>
<dbReference type="NCBIfam" id="TIGR00377">
    <property type="entry name" value="ant_ant_sig"/>
    <property type="match status" value="1"/>
</dbReference>
<gene>
    <name evidence="5" type="ORF">LX15_002210</name>
</gene>
<dbReference type="CDD" id="cd07043">
    <property type="entry name" value="STAS_anti-anti-sigma_factors"/>
    <property type="match status" value="1"/>
</dbReference>
<dbReference type="Gene3D" id="3.30.750.24">
    <property type="entry name" value="STAS domain"/>
    <property type="match status" value="1"/>
</dbReference>
<evidence type="ECO:0000313" key="5">
    <source>
        <dbReference type="EMBL" id="MCP2258512.1"/>
    </source>
</evidence>
<feature type="compositionally biased region" description="Pro residues" evidence="3">
    <location>
        <begin position="17"/>
        <end position="26"/>
    </location>
</feature>
<dbReference type="PANTHER" id="PTHR33495:SF2">
    <property type="entry name" value="ANTI-SIGMA FACTOR ANTAGONIST TM_1081-RELATED"/>
    <property type="match status" value="1"/>
</dbReference>
<name>A0ABT1HSK4_STRSD</name>
<evidence type="ECO:0000256" key="3">
    <source>
        <dbReference type="SAM" id="MobiDB-lite"/>
    </source>
</evidence>
<evidence type="ECO:0000259" key="4">
    <source>
        <dbReference type="PROSITE" id="PS50801"/>
    </source>
</evidence>
<dbReference type="InterPro" id="IPR036513">
    <property type="entry name" value="STAS_dom_sf"/>
</dbReference>
<dbReference type="RefSeq" id="WP_253669436.1">
    <property type="nucleotide sequence ID" value="NZ_JAMTCP010000009.1"/>
</dbReference>
<feature type="compositionally biased region" description="Basic and acidic residues" evidence="3">
    <location>
        <begin position="1"/>
        <end position="11"/>
    </location>
</feature>
<dbReference type="PROSITE" id="PS50801">
    <property type="entry name" value="STAS"/>
    <property type="match status" value="1"/>
</dbReference>
<feature type="domain" description="STAS" evidence="4">
    <location>
        <begin position="48"/>
        <end position="148"/>
    </location>
</feature>
<organism evidence="5 6">
    <name type="scientific">Streptoalloteichus tenebrarius (strain ATCC 17920 / DSM 40477 / JCM 4838 / CBS 697.72 / NBRC 16177 / NCIMB 11028 / NRRL B-12390 / A12253. 1 / ISP 5477)</name>
    <name type="common">Streptomyces tenebrarius</name>
    <dbReference type="NCBI Taxonomy" id="1933"/>
    <lineage>
        <taxon>Bacteria</taxon>
        <taxon>Bacillati</taxon>
        <taxon>Actinomycetota</taxon>
        <taxon>Actinomycetes</taxon>
        <taxon>Pseudonocardiales</taxon>
        <taxon>Pseudonocardiaceae</taxon>
        <taxon>Streptoalloteichus</taxon>
    </lineage>
</organism>
<evidence type="ECO:0000256" key="1">
    <source>
        <dbReference type="ARBA" id="ARBA00009013"/>
    </source>
</evidence>
<protein>
    <recommendedName>
        <fullName evidence="2">Anti-sigma factor antagonist</fullName>
    </recommendedName>
</protein>
<evidence type="ECO:0000256" key="2">
    <source>
        <dbReference type="RuleBase" id="RU003749"/>
    </source>
</evidence>
<sequence>MEPTSHQDRSGTQEPPRAAPPVPPGPTLDRDVPAASVLTLRHEWHGTDVVVVSAEGEIDMLTAPSLREELSTHQAAGARTVVVDLGGVGFLASSGLAVLATAHTELTASGAQLRLVVTNRAVFRPLALTGLTTALALYPDLSAALAGAPTLPTG</sequence>
<dbReference type="EMBL" id="JAMTCP010000009">
    <property type="protein sequence ID" value="MCP2258512.1"/>
    <property type="molecule type" value="Genomic_DNA"/>
</dbReference>